<evidence type="ECO:0000313" key="1">
    <source>
        <dbReference type="EMBL" id="KKK76160.1"/>
    </source>
</evidence>
<comment type="caution">
    <text evidence="1">The sequence shown here is derived from an EMBL/GenBank/DDBJ whole genome shotgun (WGS) entry which is preliminary data.</text>
</comment>
<accession>A0A0F8YQV3</accession>
<name>A0A0F8YQV3_9ZZZZ</name>
<proteinExistence type="predicted"/>
<protein>
    <submittedName>
        <fullName evidence="1">Uncharacterized protein</fullName>
    </submittedName>
</protein>
<reference evidence="1" key="1">
    <citation type="journal article" date="2015" name="Nature">
        <title>Complex archaea that bridge the gap between prokaryotes and eukaryotes.</title>
        <authorList>
            <person name="Spang A."/>
            <person name="Saw J.H."/>
            <person name="Jorgensen S.L."/>
            <person name="Zaremba-Niedzwiedzka K."/>
            <person name="Martijn J."/>
            <person name="Lind A.E."/>
            <person name="van Eijk R."/>
            <person name="Schleper C."/>
            <person name="Guy L."/>
            <person name="Ettema T.J."/>
        </authorList>
    </citation>
    <scope>NUCLEOTIDE SEQUENCE</scope>
</reference>
<dbReference type="EMBL" id="LAZR01055531">
    <property type="protein sequence ID" value="KKK76160.1"/>
    <property type="molecule type" value="Genomic_DNA"/>
</dbReference>
<dbReference type="AlphaFoldDB" id="A0A0F8YQV3"/>
<organism evidence="1">
    <name type="scientific">marine sediment metagenome</name>
    <dbReference type="NCBI Taxonomy" id="412755"/>
    <lineage>
        <taxon>unclassified sequences</taxon>
        <taxon>metagenomes</taxon>
        <taxon>ecological metagenomes</taxon>
    </lineage>
</organism>
<gene>
    <name evidence="1" type="ORF">LCGC14_2866470</name>
</gene>
<sequence>MNEAKEKFISDSRNLIDYYVGQITKENLKQKIVKIIDEKIVINGKEYKLKDLYNKSTKSNGDLNSILTIYHHRIDQYTPETVENILEISEKALEKLESEK</sequence>